<keyword evidence="4 7" id="KW-1133">Transmembrane helix</keyword>
<dbReference type="PROSITE" id="PS50850">
    <property type="entry name" value="MFS"/>
    <property type="match status" value="1"/>
</dbReference>
<dbReference type="PANTHER" id="PTHR23504:SF31">
    <property type="entry name" value="MAJOR FACILITATOR SUPERFAMILY DOMAIN-CONTAINING PROTEIN 10"/>
    <property type="match status" value="1"/>
</dbReference>
<reference evidence="9 10" key="1">
    <citation type="journal article" date="2016" name="Nat. Commun.">
        <title>Extremotolerant tardigrade genome and improved radiotolerance of human cultured cells by tardigrade-unique protein.</title>
        <authorList>
            <person name="Hashimoto T."/>
            <person name="Horikawa D.D."/>
            <person name="Saito Y."/>
            <person name="Kuwahara H."/>
            <person name="Kozuka-Hata H."/>
            <person name="Shin-I T."/>
            <person name="Minakuchi Y."/>
            <person name="Ohishi K."/>
            <person name="Motoyama A."/>
            <person name="Aizu T."/>
            <person name="Enomoto A."/>
            <person name="Kondo K."/>
            <person name="Tanaka S."/>
            <person name="Hara Y."/>
            <person name="Koshikawa S."/>
            <person name="Sagara H."/>
            <person name="Miura T."/>
            <person name="Yokobori S."/>
            <person name="Miyagawa K."/>
            <person name="Suzuki Y."/>
            <person name="Kubo T."/>
            <person name="Oyama M."/>
            <person name="Kohara Y."/>
            <person name="Fujiyama A."/>
            <person name="Arakawa K."/>
            <person name="Katayama T."/>
            <person name="Toyoda A."/>
            <person name="Kunieda T."/>
        </authorList>
    </citation>
    <scope>NUCLEOTIDE SEQUENCE [LARGE SCALE GENOMIC DNA]</scope>
    <source>
        <strain evidence="9 10">YOKOZUNA-1</strain>
    </source>
</reference>
<dbReference type="OrthoDB" id="196650at2759"/>
<evidence type="ECO:0000256" key="3">
    <source>
        <dbReference type="ARBA" id="ARBA00022692"/>
    </source>
</evidence>
<evidence type="ECO:0000313" key="9">
    <source>
        <dbReference type="EMBL" id="GAV02226.1"/>
    </source>
</evidence>
<sequence>MATVTHRGAGDSLQDRDPGGKQGSEAADSSGSRAKGTIQPQTKRIYGIVFAILLVDLLAFTCILPLLPALFDYYGQKDTKDSTYRALQDFVERTQTFLGIPVSEKFNSVLYGGLLGSLFSFLQFVASPLIGSLSDVYGRKTLLLITTAGIALSYIVWALSTSFTLFVLARIIGGISKGNISIGTAIITDVSTPETRGKGMALVGIAFSLGFIIGPMIGALFSAYAKANNVSNFFIYPAVFSLVLELLDLALIWRFLPETLSKEKRAPSVLKNLKETVDFIDPRRLLNFSAVKKLSAENRALLRKMGVTYLLFLFFFSGLEFTLTFLMHNRFDYNSVQQGRMFLFIGIIMIAVQGGYVRRIPAGKEKKVAILGLLMVIPAFVIIAFATAQPIVYLGLAMYSFSSATIVPCLTTIVSNQGGDDQKGTVMGIFRSLGALARTVGPLFFSTLYWSLGPTISYTIGGLLLSLPLITLRR</sequence>
<keyword evidence="10" id="KW-1185">Reference proteome</keyword>
<evidence type="ECO:0000313" key="10">
    <source>
        <dbReference type="Proteomes" id="UP000186922"/>
    </source>
</evidence>
<dbReference type="Proteomes" id="UP000186922">
    <property type="component" value="Unassembled WGS sequence"/>
</dbReference>
<dbReference type="GO" id="GO:0031526">
    <property type="term" value="C:brush border membrane"/>
    <property type="evidence" value="ECO:0007669"/>
    <property type="project" value="TreeGrafter"/>
</dbReference>
<keyword evidence="3 7" id="KW-0812">Transmembrane</keyword>
<evidence type="ECO:0000256" key="6">
    <source>
        <dbReference type="SAM" id="MobiDB-lite"/>
    </source>
</evidence>
<feature type="transmembrane region" description="Helical" evidence="7">
    <location>
        <begin position="456"/>
        <end position="472"/>
    </location>
</feature>
<keyword evidence="2" id="KW-0813">Transport</keyword>
<gene>
    <name evidence="9" type="primary">RvY_12819-1</name>
    <name evidence="9" type="synonym">RvY_12819.1</name>
    <name evidence="9" type="ORF">RvY_12819</name>
</gene>
<feature type="transmembrane region" description="Helical" evidence="7">
    <location>
        <begin position="45"/>
        <end position="67"/>
    </location>
</feature>
<dbReference type="SUPFAM" id="SSF103473">
    <property type="entry name" value="MFS general substrate transporter"/>
    <property type="match status" value="1"/>
</dbReference>
<comment type="caution">
    <text evidence="9">The sequence shown here is derived from an EMBL/GenBank/DDBJ whole genome shotgun (WGS) entry which is preliminary data.</text>
</comment>
<dbReference type="Gene3D" id="1.20.1250.20">
    <property type="entry name" value="MFS general substrate transporter like domains"/>
    <property type="match status" value="1"/>
</dbReference>
<evidence type="ECO:0000256" key="5">
    <source>
        <dbReference type="ARBA" id="ARBA00023136"/>
    </source>
</evidence>
<dbReference type="Pfam" id="PF07690">
    <property type="entry name" value="MFS_1"/>
    <property type="match status" value="1"/>
</dbReference>
<feature type="transmembrane region" description="Helical" evidence="7">
    <location>
        <begin position="165"/>
        <end position="187"/>
    </location>
</feature>
<dbReference type="InterPro" id="IPR011701">
    <property type="entry name" value="MFS"/>
</dbReference>
<dbReference type="InterPro" id="IPR020846">
    <property type="entry name" value="MFS_dom"/>
</dbReference>
<feature type="transmembrane region" description="Helical" evidence="7">
    <location>
        <begin position="233"/>
        <end position="256"/>
    </location>
</feature>
<dbReference type="FunFam" id="1.20.1250.20:FF:000223">
    <property type="entry name" value="Major facilitator superfamily domain-containing protein"/>
    <property type="match status" value="1"/>
</dbReference>
<evidence type="ECO:0000256" key="7">
    <source>
        <dbReference type="SAM" id="Phobius"/>
    </source>
</evidence>
<feature type="domain" description="Major facilitator superfamily (MFS) profile" evidence="8">
    <location>
        <begin position="45"/>
        <end position="474"/>
    </location>
</feature>
<feature type="transmembrane region" description="Helical" evidence="7">
    <location>
        <begin position="339"/>
        <end position="356"/>
    </location>
</feature>
<comment type="subcellular location">
    <subcellularLocation>
        <location evidence="1">Membrane</location>
        <topology evidence="1">Multi-pass membrane protein</topology>
    </subcellularLocation>
</comment>
<dbReference type="EMBL" id="BDGG01000008">
    <property type="protein sequence ID" value="GAV02226.1"/>
    <property type="molecule type" value="Genomic_DNA"/>
</dbReference>
<proteinExistence type="predicted"/>
<feature type="region of interest" description="Disordered" evidence="6">
    <location>
        <begin position="1"/>
        <end position="36"/>
    </location>
</feature>
<name>A0A1D1VN26_RAMVA</name>
<feature type="transmembrane region" description="Helical" evidence="7">
    <location>
        <begin position="142"/>
        <end position="159"/>
    </location>
</feature>
<accession>A0A1D1VN26</accession>
<feature type="transmembrane region" description="Helical" evidence="7">
    <location>
        <begin position="307"/>
        <end position="327"/>
    </location>
</feature>
<keyword evidence="5 7" id="KW-0472">Membrane</keyword>
<dbReference type="GO" id="GO:0022857">
    <property type="term" value="F:transmembrane transporter activity"/>
    <property type="evidence" value="ECO:0007669"/>
    <property type="project" value="InterPro"/>
</dbReference>
<evidence type="ECO:0000256" key="1">
    <source>
        <dbReference type="ARBA" id="ARBA00004141"/>
    </source>
</evidence>
<protein>
    <recommendedName>
        <fullName evidence="8">Major facilitator superfamily (MFS) profile domain-containing protein</fullName>
    </recommendedName>
</protein>
<evidence type="ECO:0000259" key="8">
    <source>
        <dbReference type="PROSITE" id="PS50850"/>
    </source>
</evidence>
<feature type="transmembrane region" description="Helical" evidence="7">
    <location>
        <begin position="368"/>
        <end position="386"/>
    </location>
</feature>
<feature type="transmembrane region" description="Helical" evidence="7">
    <location>
        <begin position="199"/>
        <end position="221"/>
    </location>
</feature>
<dbReference type="InterPro" id="IPR036259">
    <property type="entry name" value="MFS_trans_sf"/>
</dbReference>
<feature type="compositionally biased region" description="Polar residues" evidence="6">
    <location>
        <begin position="27"/>
        <end position="36"/>
    </location>
</feature>
<dbReference type="STRING" id="947166.A0A1D1VN26"/>
<organism evidence="9 10">
    <name type="scientific">Ramazzottius varieornatus</name>
    <name type="common">Water bear</name>
    <name type="synonym">Tardigrade</name>
    <dbReference type="NCBI Taxonomy" id="947166"/>
    <lineage>
        <taxon>Eukaryota</taxon>
        <taxon>Metazoa</taxon>
        <taxon>Ecdysozoa</taxon>
        <taxon>Tardigrada</taxon>
        <taxon>Eutardigrada</taxon>
        <taxon>Parachela</taxon>
        <taxon>Hypsibioidea</taxon>
        <taxon>Ramazzottiidae</taxon>
        <taxon>Ramazzottius</taxon>
    </lineage>
</organism>
<feature type="transmembrane region" description="Helical" evidence="7">
    <location>
        <begin position="109"/>
        <end position="130"/>
    </location>
</feature>
<dbReference type="PANTHER" id="PTHR23504">
    <property type="entry name" value="MAJOR FACILITATOR SUPERFAMILY DOMAIN-CONTAINING PROTEIN 10"/>
    <property type="match status" value="1"/>
</dbReference>
<evidence type="ECO:0000256" key="2">
    <source>
        <dbReference type="ARBA" id="ARBA00022448"/>
    </source>
</evidence>
<evidence type="ECO:0000256" key="4">
    <source>
        <dbReference type="ARBA" id="ARBA00022989"/>
    </source>
</evidence>
<dbReference type="AlphaFoldDB" id="A0A1D1VN26"/>